<keyword evidence="2" id="KW-0732">Signal</keyword>
<evidence type="ECO:0000313" key="4">
    <source>
        <dbReference type="Proteomes" id="UP000028534"/>
    </source>
</evidence>
<dbReference type="EMBL" id="JGVR01000005">
    <property type="protein sequence ID" value="KEZ20054.1"/>
    <property type="molecule type" value="Genomic_DNA"/>
</dbReference>
<feature type="region of interest" description="Disordered" evidence="1">
    <location>
        <begin position="30"/>
        <end position="103"/>
    </location>
</feature>
<evidence type="ECO:0000313" key="3">
    <source>
        <dbReference type="EMBL" id="KEZ20054.1"/>
    </source>
</evidence>
<dbReference type="Proteomes" id="UP000028534">
    <property type="component" value="Unassembled WGS sequence"/>
</dbReference>
<gene>
    <name evidence="3" type="ORF">CP98_01258</name>
</gene>
<feature type="signal peptide" evidence="2">
    <location>
        <begin position="1"/>
        <end position="20"/>
    </location>
</feature>
<name>A0A084EQ12_SPHYA</name>
<dbReference type="RefSeq" id="WP_252364924.1">
    <property type="nucleotide sequence ID" value="NZ_JGVR01000005.1"/>
</dbReference>
<feature type="compositionally biased region" description="Pro residues" evidence="1">
    <location>
        <begin position="93"/>
        <end position="103"/>
    </location>
</feature>
<proteinExistence type="predicted"/>
<protein>
    <submittedName>
        <fullName evidence="3">Uncharacterized protein</fullName>
    </submittedName>
</protein>
<evidence type="ECO:0000256" key="1">
    <source>
        <dbReference type="SAM" id="MobiDB-lite"/>
    </source>
</evidence>
<accession>A0A084EQ12</accession>
<feature type="chain" id="PRO_5001774562" evidence="2">
    <location>
        <begin position="21"/>
        <end position="103"/>
    </location>
</feature>
<reference evidence="3 4" key="1">
    <citation type="submission" date="2014-03" db="EMBL/GenBank/DDBJ databases">
        <title>Genome sequence of Sphingobium yanoikuyae B1.</title>
        <authorList>
            <person name="Gan H.M."/>
            <person name="Gan H.Y."/>
            <person name="Savka M.A."/>
        </authorList>
    </citation>
    <scope>NUCLEOTIDE SEQUENCE [LARGE SCALE GENOMIC DNA]</scope>
    <source>
        <strain evidence="3 4">B1</strain>
    </source>
</reference>
<dbReference type="STRING" id="13690.AX777_10660"/>
<organism evidence="3 4">
    <name type="scientific">Sphingobium yanoikuyae</name>
    <name type="common">Sphingomonas yanoikuyae</name>
    <dbReference type="NCBI Taxonomy" id="13690"/>
    <lineage>
        <taxon>Bacteria</taxon>
        <taxon>Pseudomonadati</taxon>
        <taxon>Pseudomonadota</taxon>
        <taxon>Alphaproteobacteria</taxon>
        <taxon>Sphingomonadales</taxon>
        <taxon>Sphingomonadaceae</taxon>
        <taxon>Sphingobium</taxon>
    </lineage>
</organism>
<dbReference type="AlphaFoldDB" id="A0A084EQ12"/>
<comment type="caution">
    <text evidence="3">The sequence shown here is derived from an EMBL/GenBank/DDBJ whole genome shotgun (WGS) entry which is preliminary data.</text>
</comment>
<sequence length="103" mass="10349">MMYKVFAGGTLVVAPMIVLALQNFAPHHQPIAQPSEAQPVATPVAPPPPPVAPGAPQDFAVPSSGEPMADAGQPSIMPQLDTAASVSPGSSDLPPPGSPNAEH</sequence>
<feature type="compositionally biased region" description="Pro residues" evidence="1">
    <location>
        <begin position="44"/>
        <end position="53"/>
    </location>
</feature>
<evidence type="ECO:0000256" key="2">
    <source>
        <dbReference type="SAM" id="SignalP"/>
    </source>
</evidence>
<dbReference type="PATRIC" id="fig|13690.10.peg.1298"/>